<dbReference type="Gene3D" id="3.40.50.1820">
    <property type="entry name" value="alpha/beta hydrolase"/>
    <property type="match status" value="1"/>
</dbReference>
<comment type="caution">
    <text evidence="2">The sequence shown here is derived from an EMBL/GenBank/DDBJ whole genome shotgun (WGS) entry which is preliminary data.</text>
</comment>
<dbReference type="InterPro" id="IPR029058">
    <property type="entry name" value="AB_hydrolase_fold"/>
</dbReference>
<accession>A0ABV6ZXN9</accession>
<dbReference type="PANTHER" id="PTHR46623">
    <property type="entry name" value="CARBOXYMETHYLENEBUTENOLIDASE-RELATED"/>
    <property type="match status" value="1"/>
</dbReference>
<protein>
    <submittedName>
        <fullName evidence="2">Dienelactone hydrolase family protein</fullName>
        <ecNumber evidence="2">3.1.-.-</ecNumber>
    </submittedName>
</protein>
<dbReference type="PANTHER" id="PTHR46623:SF6">
    <property type="entry name" value="ALPHA_BETA-HYDROLASES SUPERFAMILY PROTEIN"/>
    <property type="match status" value="1"/>
</dbReference>
<reference evidence="3" key="1">
    <citation type="journal article" date="2019" name="Int. J. Syst. Evol. Microbiol.">
        <title>The Global Catalogue of Microorganisms (GCM) 10K type strain sequencing project: providing services to taxonomists for standard genome sequencing and annotation.</title>
        <authorList>
            <consortium name="The Broad Institute Genomics Platform"/>
            <consortium name="The Broad Institute Genome Sequencing Center for Infectious Disease"/>
            <person name="Wu L."/>
            <person name="Ma J."/>
        </authorList>
    </citation>
    <scope>NUCLEOTIDE SEQUENCE [LARGE SCALE GENOMIC DNA]</scope>
    <source>
        <strain evidence="3">KCTC 52487</strain>
    </source>
</reference>
<dbReference type="InterPro" id="IPR051049">
    <property type="entry name" value="Dienelactone_hydrolase-like"/>
</dbReference>
<gene>
    <name evidence="2" type="ORF">ACFOOR_08465</name>
</gene>
<sequence>MGHMIEIETPDGAFGTYRAEPMHEDRRPAVIVLQEIFGVNAVMRGVCDDLAAKGFLAVCPDLFWRLEPGVDLTDRSEAEWQNAFDLMNRFDPDTGVIDIQRTIDHVRGDTRCNGHVGAVGYCLGGLLAFLTACRTDAEASVGYYGVNIASFAGEAKTIRGQLMLHIAGKDQYVDAAAQAKVHSALDPLPNVTLHDYPERDHAFARIGGEHYDEADASTANARTLHFLSANLQA</sequence>
<dbReference type="GO" id="GO:0016787">
    <property type="term" value="F:hydrolase activity"/>
    <property type="evidence" value="ECO:0007669"/>
    <property type="project" value="UniProtKB-KW"/>
</dbReference>
<dbReference type="EC" id="3.1.-.-" evidence="2"/>
<dbReference type="RefSeq" id="WP_343164456.1">
    <property type="nucleotide sequence ID" value="NZ_JBHRSV010000016.1"/>
</dbReference>
<dbReference type="SUPFAM" id="SSF53474">
    <property type="entry name" value="alpha/beta-Hydrolases"/>
    <property type="match status" value="1"/>
</dbReference>
<evidence type="ECO:0000259" key="1">
    <source>
        <dbReference type="Pfam" id="PF01738"/>
    </source>
</evidence>
<dbReference type="Pfam" id="PF01738">
    <property type="entry name" value="DLH"/>
    <property type="match status" value="1"/>
</dbReference>
<feature type="domain" description="Dienelactone hydrolase" evidence="1">
    <location>
        <begin position="14"/>
        <end position="229"/>
    </location>
</feature>
<organism evidence="2 3">
    <name type="scientific">Hyphobacterium vulgare</name>
    <dbReference type="NCBI Taxonomy" id="1736751"/>
    <lineage>
        <taxon>Bacteria</taxon>
        <taxon>Pseudomonadati</taxon>
        <taxon>Pseudomonadota</taxon>
        <taxon>Alphaproteobacteria</taxon>
        <taxon>Maricaulales</taxon>
        <taxon>Maricaulaceae</taxon>
        <taxon>Hyphobacterium</taxon>
    </lineage>
</organism>
<evidence type="ECO:0000313" key="2">
    <source>
        <dbReference type="EMBL" id="MFC2926138.1"/>
    </source>
</evidence>
<dbReference type="Proteomes" id="UP001595379">
    <property type="component" value="Unassembled WGS sequence"/>
</dbReference>
<name>A0ABV6ZXN9_9PROT</name>
<proteinExistence type="predicted"/>
<dbReference type="EMBL" id="JBHRSV010000016">
    <property type="protein sequence ID" value="MFC2926138.1"/>
    <property type="molecule type" value="Genomic_DNA"/>
</dbReference>
<dbReference type="InterPro" id="IPR002925">
    <property type="entry name" value="Dienelactn_hydro"/>
</dbReference>
<keyword evidence="3" id="KW-1185">Reference proteome</keyword>
<evidence type="ECO:0000313" key="3">
    <source>
        <dbReference type="Proteomes" id="UP001595379"/>
    </source>
</evidence>
<keyword evidence="2" id="KW-0378">Hydrolase</keyword>